<dbReference type="OrthoDB" id="2303713at2759"/>
<feature type="compositionally biased region" description="Polar residues" evidence="4">
    <location>
        <begin position="1"/>
        <end position="11"/>
    </location>
</feature>
<evidence type="ECO:0000256" key="4">
    <source>
        <dbReference type="SAM" id="MobiDB-lite"/>
    </source>
</evidence>
<name>A0A1Y2G6B5_9FUNG</name>
<comment type="caution">
    <text evidence="6">The sequence shown here is derived from an EMBL/GenBank/DDBJ whole genome shotgun (WGS) entry which is preliminary data.</text>
</comment>
<feature type="region of interest" description="Disordered" evidence="4">
    <location>
        <begin position="1"/>
        <end position="30"/>
    </location>
</feature>
<dbReference type="Proteomes" id="UP000193648">
    <property type="component" value="Unassembled WGS sequence"/>
</dbReference>
<dbReference type="GO" id="GO:0005576">
    <property type="term" value="C:extracellular region"/>
    <property type="evidence" value="ECO:0007669"/>
    <property type="project" value="UniProtKB-SubCell"/>
</dbReference>
<dbReference type="InParanoid" id="A0A1Y2G6B5"/>
<sequence length="187" mass="20998">MGKTRTPSRNASPRPKPYEECSSTSGPKISEPTELKIFCIVEGEATSFPVNTLSNRSVGELQQAIKAAKKPEIDMFAADKLTLYKVSILTKARPSSSQKSSQKRLSQSRQRSLGTYLILNFQMKLSIFLSSSAQESSEQILKRKMDEDPRYISPSKKMRIEEGWREYRASDGKMVTLPLLDRNAGES</sequence>
<dbReference type="EMBL" id="MCFF01000092">
    <property type="protein sequence ID" value="ORY93712.1"/>
    <property type="molecule type" value="Genomic_DNA"/>
</dbReference>
<evidence type="ECO:0000256" key="1">
    <source>
        <dbReference type="ARBA" id="ARBA00004340"/>
    </source>
</evidence>
<dbReference type="GeneID" id="33568850"/>
<dbReference type="Pfam" id="PF20147">
    <property type="entry name" value="Crinkler"/>
    <property type="match status" value="1"/>
</dbReference>
<reference evidence="6 7" key="1">
    <citation type="submission" date="2016-07" db="EMBL/GenBank/DDBJ databases">
        <title>Pervasive Adenine N6-methylation of Active Genes in Fungi.</title>
        <authorList>
            <consortium name="DOE Joint Genome Institute"/>
            <person name="Mondo S.J."/>
            <person name="Dannebaum R.O."/>
            <person name="Kuo R.C."/>
            <person name="Labutti K."/>
            <person name="Haridas S."/>
            <person name="Kuo A."/>
            <person name="Salamov A."/>
            <person name="Ahrendt S.R."/>
            <person name="Lipzen A."/>
            <person name="Sullivan W."/>
            <person name="Andreopoulos W.B."/>
            <person name="Clum A."/>
            <person name="Lindquist E."/>
            <person name="Daum C."/>
            <person name="Ramamoorthy G.K."/>
            <person name="Gryganskyi A."/>
            <person name="Culley D."/>
            <person name="Magnuson J.K."/>
            <person name="James T.Y."/>
            <person name="O'Malley M.A."/>
            <person name="Stajich J.E."/>
            <person name="Spatafora J.W."/>
            <person name="Visel A."/>
            <person name="Grigoriev I.V."/>
        </authorList>
    </citation>
    <scope>NUCLEOTIDE SEQUENCE [LARGE SCALE GENOMIC DNA]</scope>
    <source>
        <strain evidence="6 7">NRRL 3116</strain>
    </source>
</reference>
<organism evidence="6 7">
    <name type="scientific">Lobosporangium transversale</name>
    <dbReference type="NCBI Taxonomy" id="64571"/>
    <lineage>
        <taxon>Eukaryota</taxon>
        <taxon>Fungi</taxon>
        <taxon>Fungi incertae sedis</taxon>
        <taxon>Mucoromycota</taxon>
        <taxon>Mortierellomycotina</taxon>
        <taxon>Mortierellomycetes</taxon>
        <taxon>Mortierellales</taxon>
        <taxon>Mortierellaceae</taxon>
        <taxon>Lobosporangium</taxon>
    </lineage>
</organism>
<evidence type="ECO:0000313" key="6">
    <source>
        <dbReference type="EMBL" id="ORY93712.1"/>
    </source>
</evidence>
<comment type="subcellular location">
    <subcellularLocation>
        <location evidence="1">Host cell</location>
    </subcellularLocation>
    <subcellularLocation>
        <location evidence="2">Secreted</location>
    </subcellularLocation>
</comment>
<proteinExistence type="predicted"/>
<keyword evidence="7" id="KW-1185">Reference proteome</keyword>
<dbReference type="GO" id="GO:0043657">
    <property type="term" value="C:host cell"/>
    <property type="evidence" value="ECO:0007669"/>
    <property type="project" value="UniProtKB-SubCell"/>
</dbReference>
<dbReference type="AlphaFoldDB" id="A0A1Y2G6B5"/>
<keyword evidence="3" id="KW-0964">Secreted</keyword>
<dbReference type="RefSeq" id="XP_021875207.1">
    <property type="nucleotide sequence ID" value="XM_022027007.1"/>
</dbReference>
<evidence type="ECO:0000256" key="2">
    <source>
        <dbReference type="ARBA" id="ARBA00004613"/>
    </source>
</evidence>
<evidence type="ECO:0000313" key="7">
    <source>
        <dbReference type="Proteomes" id="UP000193648"/>
    </source>
</evidence>
<gene>
    <name evidence="6" type="ORF">BCR41DRAFT_376026</name>
</gene>
<evidence type="ECO:0000256" key="3">
    <source>
        <dbReference type="ARBA" id="ARBA00022525"/>
    </source>
</evidence>
<accession>A0A1Y2G6B5</accession>
<evidence type="ECO:0000259" key="5">
    <source>
        <dbReference type="Pfam" id="PF20147"/>
    </source>
</evidence>
<protein>
    <recommendedName>
        <fullName evidence="5">Crinkler effector protein N-terminal domain-containing protein</fullName>
    </recommendedName>
</protein>
<feature type="domain" description="Crinkler effector protein N-terminal" evidence="5">
    <location>
        <begin position="35"/>
        <end position="112"/>
    </location>
</feature>
<dbReference type="InterPro" id="IPR045379">
    <property type="entry name" value="Crinkler_N"/>
</dbReference>